<keyword evidence="2" id="KW-1185">Reference proteome</keyword>
<evidence type="ECO:0000313" key="1">
    <source>
        <dbReference type="EMBL" id="KAK3748204.1"/>
    </source>
</evidence>
<reference evidence="1" key="1">
    <citation type="journal article" date="2023" name="G3 (Bethesda)">
        <title>A reference genome for the long-term kleptoplast-retaining sea slug Elysia crispata morphotype clarki.</title>
        <authorList>
            <person name="Eastman K.E."/>
            <person name="Pendleton A.L."/>
            <person name="Shaikh M.A."/>
            <person name="Suttiyut T."/>
            <person name="Ogas R."/>
            <person name="Tomko P."/>
            <person name="Gavelis G."/>
            <person name="Widhalm J.R."/>
            <person name="Wisecaver J.H."/>
        </authorList>
    </citation>
    <scope>NUCLEOTIDE SEQUENCE</scope>
    <source>
        <strain evidence="1">ECLA1</strain>
    </source>
</reference>
<dbReference type="Proteomes" id="UP001283361">
    <property type="component" value="Unassembled WGS sequence"/>
</dbReference>
<gene>
    <name evidence="1" type="ORF">RRG08_039457</name>
</gene>
<accession>A0AAE0YK75</accession>
<evidence type="ECO:0000313" key="2">
    <source>
        <dbReference type="Proteomes" id="UP001283361"/>
    </source>
</evidence>
<protein>
    <submittedName>
        <fullName evidence="1">Uncharacterized protein</fullName>
    </submittedName>
</protein>
<proteinExistence type="predicted"/>
<comment type="caution">
    <text evidence="1">The sequence shown here is derived from an EMBL/GenBank/DDBJ whole genome shotgun (WGS) entry which is preliminary data.</text>
</comment>
<dbReference type="EMBL" id="JAWDGP010006036">
    <property type="protein sequence ID" value="KAK3748204.1"/>
    <property type="molecule type" value="Genomic_DNA"/>
</dbReference>
<dbReference type="AlphaFoldDB" id="A0AAE0YK75"/>
<sequence>MHEGKRYRSSPGESVHCMHGASSAREINIITIYRYVTDLCQPRDHDGHELVPVYMYLVDVSWMCESHIDPENKEKKPWLCNYRLRRKEILLRSTLVGYNGWMG</sequence>
<name>A0AAE0YK75_9GAST</name>
<organism evidence="1 2">
    <name type="scientific">Elysia crispata</name>
    <name type="common">lettuce slug</name>
    <dbReference type="NCBI Taxonomy" id="231223"/>
    <lineage>
        <taxon>Eukaryota</taxon>
        <taxon>Metazoa</taxon>
        <taxon>Spiralia</taxon>
        <taxon>Lophotrochozoa</taxon>
        <taxon>Mollusca</taxon>
        <taxon>Gastropoda</taxon>
        <taxon>Heterobranchia</taxon>
        <taxon>Euthyneura</taxon>
        <taxon>Panpulmonata</taxon>
        <taxon>Sacoglossa</taxon>
        <taxon>Placobranchoidea</taxon>
        <taxon>Plakobranchidae</taxon>
        <taxon>Elysia</taxon>
    </lineage>
</organism>